<keyword evidence="1" id="KW-0812">Transmembrane</keyword>
<dbReference type="SUPFAM" id="SSF55073">
    <property type="entry name" value="Nucleotide cyclase"/>
    <property type="match status" value="1"/>
</dbReference>
<keyword evidence="1" id="KW-1133">Transmembrane helix</keyword>
<dbReference type="EC" id="2.7.7.65" evidence="3"/>
<dbReference type="GO" id="GO:0052621">
    <property type="term" value="F:diguanylate cyclase activity"/>
    <property type="evidence" value="ECO:0007669"/>
    <property type="project" value="UniProtKB-EC"/>
</dbReference>
<evidence type="ECO:0000313" key="3">
    <source>
        <dbReference type="EMBL" id="MDZ5759209.1"/>
    </source>
</evidence>
<gene>
    <name evidence="3" type="ORF">RAK27_11110</name>
</gene>
<dbReference type="InterPro" id="IPR029787">
    <property type="entry name" value="Nucleotide_cyclase"/>
</dbReference>
<feature type="domain" description="GGDEF" evidence="2">
    <location>
        <begin position="130"/>
        <end position="273"/>
    </location>
</feature>
<accession>A0AAW9K4U4</accession>
<feature type="transmembrane region" description="Helical" evidence="1">
    <location>
        <begin position="38"/>
        <end position="68"/>
    </location>
</feature>
<dbReference type="AlphaFoldDB" id="A0AAW9K4U4"/>
<reference evidence="3" key="1">
    <citation type="submission" date="2023-08" db="EMBL/GenBank/DDBJ databases">
        <title>Genomic characterization of piscicolin 126 produced by Carnobacterium maltaromaticum CM22 strain isolated from salmon (Salmo salar).</title>
        <authorList>
            <person name="Gonzalez-Gragera E."/>
            <person name="Garcia-Lopez J.D."/>
            <person name="Teso-Perez C."/>
            <person name="Gimenez-Hernandez I."/>
            <person name="Peralta-Sanchez J.M."/>
            <person name="Valdivia E."/>
            <person name="Montalban-Lopez M."/>
            <person name="Martin-Platero A.M."/>
            <person name="Banos A."/>
            <person name="Martinez-Bueno M."/>
        </authorList>
    </citation>
    <scope>NUCLEOTIDE SEQUENCE</scope>
    <source>
        <strain evidence="3">CM22</strain>
    </source>
</reference>
<evidence type="ECO:0000313" key="4">
    <source>
        <dbReference type="Proteomes" id="UP001290462"/>
    </source>
</evidence>
<evidence type="ECO:0000256" key="1">
    <source>
        <dbReference type="SAM" id="Phobius"/>
    </source>
</evidence>
<dbReference type="Gene3D" id="3.30.70.270">
    <property type="match status" value="1"/>
</dbReference>
<dbReference type="Pfam" id="PF00990">
    <property type="entry name" value="GGDEF"/>
    <property type="match status" value="1"/>
</dbReference>
<feature type="transmembrane region" description="Helical" evidence="1">
    <location>
        <begin position="88"/>
        <end position="105"/>
    </location>
</feature>
<dbReference type="Proteomes" id="UP001290462">
    <property type="component" value="Unassembled WGS sequence"/>
</dbReference>
<keyword evidence="3" id="KW-0548">Nucleotidyltransferase</keyword>
<name>A0AAW9K4U4_CARML</name>
<dbReference type="InterPro" id="IPR043128">
    <property type="entry name" value="Rev_trsase/Diguanyl_cyclase"/>
</dbReference>
<keyword evidence="3" id="KW-0808">Transferase</keyword>
<sequence length="281" mass="32410">MKNNKLLSDLALLGFLLLMFIIVVFTTFDQSSFVQNIIFMNVALLLAIITYFTTITAGLILNLIFIFLQGSYALYQSISTSETFGASLYFWLVMTPLLSVTLYMFSYRTQKLQAENSHLERKNRQLGILDDETRLRTIRAYKEDAQVFMSTSRRFNLPVTMVVIQVKHWNELQRMLSEDQISAVIGRVTSTMKQAIRDNDILYVLERENLTWGLLLFTDQAGARVVTERIKEFFEESISDFSAKNQVQIEIKSGAAEYVQETIKSPYDFVEAAIKELEYDV</sequence>
<organism evidence="3 4">
    <name type="scientific">Carnobacterium maltaromaticum</name>
    <name type="common">Carnobacterium piscicola</name>
    <dbReference type="NCBI Taxonomy" id="2751"/>
    <lineage>
        <taxon>Bacteria</taxon>
        <taxon>Bacillati</taxon>
        <taxon>Bacillota</taxon>
        <taxon>Bacilli</taxon>
        <taxon>Lactobacillales</taxon>
        <taxon>Carnobacteriaceae</taxon>
        <taxon>Carnobacterium</taxon>
    </lineage>
</organism>
<feature type="transmembrane region" description="Helical" evidence="1">
    <location>
        <begin position="6"/>
        <end position="26"/>
    </location>
</feature>
<dbReference type="InterPro" id="IPR000160">
    <property type="entry name" value="GGDEF_dom"/>
</dbReference>
<evidence type="ECO:0000259" key="2">
    <source>
        <dbReference type="Pfam" id="PF00990"/>
    </source>
</evidence>
<keyword evidence="1" id="KW-0472">Membrane</keyword>
<dbReference type="EMBL" id="JAVBVO010000003">
    <property type="protein sequence ID" value="MDZ5759209.1"/>
    <property type="molecule type" value="Genomic_DNA"/>
</dbReference>
<protein>
    <submittedName>
        <fullName evidence="3">Diguanylate cyclase</fullName>
        <ecNumber evidence="3">2.7.7.65</ecNumber>
    </submittedName>
</protein>
<dbReference type="RefSeq" id="WP_322809100.1">
    <property type="nucleotide sequence ID" value="NZ_JAVBVO010000003.1"/>
</dbReference>
<comment type="caution">
    <text evidence="3">The sequence shown here is derived from an EMBL/GenBank/DDBJ whole genome shotgun (WGS) entry which is preliminary data.</text>
</comment>
<proteinExistence type="predicted"/>